<dbReference type="EMBL" id="PZZL01000005">
    <property type="protein sequence ID" value="PTM55031.1"/>
    <property type="molecule type" value="Genomic_DNA"/>
</dbReference>
<dbReference type="SUPFAM" id="SSF47090">
    <property type="entry name" value="PGBD-like"/>
    <property type="match status" value="1"/>
</dbReference>
<dbReference type="Pfam" id="PF13406">
    <property type="entry name" value="SLT_2"/>
    <property type="match status" value="1"/>
</dbReference>
<dbReference type="InterPro" id="IPR043426">
    <property type="entry name" value="MltB-like"/>
</dbReference>
<protein>
    <submittedName>
        <fullName evidence="4">Lytic murein transglycosylase</fullName>
    </submittedName>
</protein>
<evidence type="ECO:0000313" key="5">
    <source>
        <dbReference type="Proteomes" id="UP000241808"/>
    </source>
</evidence>
<dbReference type="PANTHER" id="PTHR30163:SF8">
    <property type="entry name" value="LYTIC MUREIN TRANSGLYCOSYLASE"/>
    <property type="match status" value="1"/>
</dbReference>
<dbReference type="InterPro" id="IPR011970">
    <property type="entry name" value="MltB_2"/>
</dbReference>
<keyword evidence="5" id="KW-1185">Reference proteome</keyword>
<dbReference type="PANTHER" id="PTHR30163">
    <property type="entry name" value="MEMBRANE-BOUND LYTIC MUREIN TRANSGLYCOSYLASE B"/>
    <property type="match status" value="1"/>
</dbReference>
<sequence length="402" mass="43461">MTTDTHRRGTFGAALALALLSAAPAMAQGSFQDCLRGLEQQARSRGVLPQVFAEATAGLSPDNSILALLDRQPEFSRQPWDYINGLVAANRIAEGRRMLQVHRAAFDRAQQETGVDKHIIAAIWGIETSFGKAKGNTSVVRATATLACYGRRQDFFRGEFVAALQIINQGHVAPAAFRGSWAGAFGHTQFMPSTFLRAARSANGSQRIDLVGSVPDALMSTGNLLRAEGWQAGQGWGYEVTVPAGLDLSLAGRDRPQTVAQWEARGVRRVGGQAFPRRGDQAFLHLPGGAAGPAFLMLPNFRVIMKYNNSENYAMAVGHLADRLRGGGGFVRPWPTAERPLTQQERIELQQRLAQVGLYSGTVDGKLGAGTREALQRFQQRAGMPADGFPTAALLQRLRRGG</sequence>
<evidence type="ECO:0000256" key="1">
    <source>
        <dbReference type="SAM" id="SignalP"/>
    </source>
</evidence>
<dbReference type="InterPro" id="IPR036365">
    <property type="entry name" value="PGBD-like_sf"/>
</dbReference>
<keyword evidence="1" id="KW-0732">Signal</keyword>
<organism evidence="4 5">
    <name type="scientific">Phreatobacter oligotrophus</name>
    <dbReference type="NCBI Taxonomy" id="1122261"/>
    <lineage>
        <taxon>Bacteria</taxon>
        <taxon>Pseudomonadati</taxon>
        <taxon>Pseudomonadota</taxon>
        <taxon>Alphaproteobacteria</taxon>
        <taxon>Hyphomicrobiales</taxon>
        <taxon>Phreatobacteraceae</taxon>
        <taxon>Phreatobacter</taxon>
    </lineage>
</organism>
<dbReference type="RefSeq" id="WP_108177871.1">
    <property type="nucleotide sequence ID" value="NZ_PZZL01000005.1"/>
</dbReference>
<dbReference type="Gene3D" id="1.10.8.350">
    <property type="entry name" value="Bacterial muramidase"/>
    <property type="match status" value="1"/>
</dbReference>
<dbReference type="InterPro" id="IPR023346">
    <property type="entry name" value="Lysozyme-like_dom_sf"/>
</dbReference>
<evidence type="ECO:0000259" key="2">
    <source>
        <dbReference type="Pfam" id="PF01471"/>
    </source>
</evidence>
<dbReference type="Gene3D" id="1.10.101.10">
    <property type="entry name" value="PGBD-like superfamily/PGBD"/>
    <property type="match status" value="1"/>
</dbReference>
<reference evidence="4 5" key="1">
    <citation type="submission" date="2018-04" db="EMBL/GenBank/DDBJ databases">
        <title>Genomic Encyclopedia of Archaeal and Bacterial Type Strains, Phase II (KMG-II): from individual species to whole genera.</title>
        <authorList>
            <person name="Goeker M."/>
        </authorList>
    </citation>
    <scope>NUCLEOTIDE SEQUENCE [LARGE SCALE GENOMIC DNA]</scope>
    <source>
        <strain evidence="4 5">DSM 25521</strain>
    </source>
</reference>
<dbReference type="InterPro" id="IPR002477">
    <property type="entry name" value="Peptidoglycan-bd-like"/>
</dbReference>
<gene>
    <name evidence="4" type="ORF">C8P69_105181</name>
</gene>
<feature type="domain" description="Transglycosylase SLT" evidence="3">
    <location>
        <begin position="30"/>
        <end position="322"/>
    </location>
</feature>
<dbReference type="OrthoDB" id="9808544at2"/>
<dbReference type="NCBIfam" id="TIGR02283">
    <property type="entry name" value="MltB_2"/>
    <property type="match status" value="1"/>
</dbReference>
<evidence type="ECO:0000313" key="4">
    <source>
        <dbReference type="EMBL" id="PTM55031.1"/>
    </source>
</evidence>
<feature type="domain" description="Peptidoglycan binding-like" evidence="2">
    <location>
        <begin position="343"/>
        <end position="398"/>
    </location>
</feature>
<dbReference type="GO" id="GO:0009253">
    <property type="term" value="P:peptidoglycan catabolic process"/>
    <property type="evidence" value="ECO:0007669"/>
    <property type="project" value="TreeGrafter"/>
</dbReference>
<dbReference type="Proteomes" id="UP000241808">
    <property type="component" value="Unassembled WGS sequence"/>
</dbReference>
<dbReference type="InterPro" id="IPR031304">
    <property type="entry name" value="SLT_2"/>
</dbReference>
<proteinExistence type="predicted"/>
<dbReference type="Pfam" id="PF01471">
    <property type="entry name" value="PG_binding_1"/>
    <property type="match status" value="1"/>
</dbReference>
<name>A0A2T4Z2Q2_9HYPH</name>
<feature type="chain" id="PRO_5015667631" evidence="1">
    <location>
        <begin position="28"/>
        <end position="402"/>
    </location>
</feature>
<dbReference type="GO" id="GO:0008933">
    <property type="term" value="F:peptidoglycan lytic transglycosylase activity"/>
    <property type="evidence" value="ECO:0007669"/>
    <property type="project" value="TreeGrafter"/>
</dbReference>
<comment type="caution">
    <text evidence="4">The sequence shown here is derived from an EMBL/GenBank/DDBJ whole genome shotgun (WGS) entry which is preliminary data.</text>
</comment>
<dbReference type="Gene3D" id="1.10.530.10">
    <property type="match status" value="1"/>
</dbReference>
<dbReference type="SUPFAM" id="SSF53955">
    <property type="entry name" value="Lysozyme-like"/>
    <property type="match status" value="1"/>
</dbReference>
<evidence type="ECO:0000259" key="3">
    <source>
        <dbReference type="Pfam" id="PF13406"/>
    </source>
</evidence>
<feature type="signal peptide" evidence="1">
    <location>
        <begin position="1"/>
        <end position="27"/>
    </location>
</feature>
<accession>A0A2T4Z2Q2</accession>
<dbReference type="InterPro" id="IPR036366">
    <property type="entry name" value="PGBDSf"/>
</dbReference>
<dbReference type="AlphaFoldDB" id="A0A2T4Z2Q2"/>